<dbReference type="InterPro" id="IPR000562">
    <property type="entry name" value="FN_type2_dom"/>
</dbReference>
<keyword evidence="3" id="KW-1015">Disulfide bond</keyword>
<dbReference type="PANTHER" id="PTHR24251">
    <property type="entry name" value="OVOCHYMASE-RELATED"/>
    <property type="match status" value="1"/>
</dbReference>
<dbReference type="eggNOG" id="KOG1565">
    <property type="taxonomic scope" value="Eukaryota"/>
</dbReference>
<feature type="chain" id="PRO_5013379592" description="CUB domain-containing protein" evidence="6">
    <location>
        <begin position="16"/>
        <end position="370"/>
    </location>
</feature>
<keyword evidence="1 6" id="KW-0732">Signal</keyword>
<organism>
    <name type="scientific">Branchiostoma floridae</name>
    <name type="common">Florida lancelet</name>
    <name type="synonym">Amphioxus</name>
    <dbReference type="NCBI Taxonomy" id="7739"/>
    <lineage>
        <taxon>Eukaryota</taxon>
        <taxon>Metazoa</taxon>
        <taxon>Chordata</taxon>
        <taxon>Cephalochordata</taxon>
        <taxon>Leptocardii</taxon>
        <taxon>Amphioxiformes</taxon>
        <taxon>Branchiostomatidae</taxon>
        <taxon>Branchiostoma</taxon>
    </lineage>
</organism>
<keyword evidence="2" id="KW-0677">Repeat</keyword>
<feature type="domain" description="CUB" evidence="7">
    <location>
        <begin position="238"/>
        <end position="348"/>
    </location>
</feature>
<dbReference type="CDD" id="cd00041">
    <property type="entry name" value="CUB"/>
    <property type="match status" value="2"/>
</dbReference>
<dbReference type="Gene3D" id="2.10.10.10">
    <property type="entry name" value="Fibronectin, type II, collagen-binding"/>
    <property type="match status" value="1"/>
</dbReference>
<dbReference type="Gene3D" id="2.60.120.290">
    <property type="entry name" value="Spermadhesin, CUB domain"/>
    <property type="match status" value="2"/>
</dbReference>
<keyword evidence="4" id="KW-0325">Glycoprotein</keyword>
<feature type="signal peptide" evidence="6">
    <location>
        <begin position="1"/>
        <end position="15"/>
    </location>
</feature>
<dbReference type="SUPFAM" id="SSF57440">
    <property type="entry name" value="Kringle-like"/>
    <property type="match status" value="2"/>
</dbReference>
<gene>
    <name evidence="9" type="ORF">BRAFLDRAFT_89283</name>
</gene>
<dbReference type="InParanoid" id="C3Y5R9"/>
<feature type="domain" description="Fibronectin type-II" evidence="8">
    <location>
        <begin position="22"/>
        <end position="66"/>
    </location>
</feature>
<dbReference type="Pfam" id="PF00431">
    <property type="entry name" value="CUB"/>
    <property type="match status" value="2"/>
</dbReference>
<sequence>MMLYVFAVLAVATSAQVVTDGDKPEGCHFPFEYENVTYTSCILNDLGSLWCSLDAVYVGNWKECGEEECIYPFYYDHHYWDTCVDADHNGDGGWCSLDPVFVGNAAQCGKHCGGVLDHDHGHLNSPDYPTPYDDNLDCYWTIQAHGGTVSLTFQDFNLQEGDPVFGTCENDYMEIFSGDNSLGRWCGTSAPGDAVFHDDVTIHLVSNSDGIAGIGFKIRYKVEGSDHHDFGPGHPEYCGDALHGHDGEIMSPGYPVAYENNVDCVWTLSGKHHDMVLEFHDFALEKSSLYQGCSYDYVDIFKGNERVGRFCGENAPPMATYYDEDITIRFHTDADTVDRGFRFSWVYLDNVDPSGSGSGEGSGDVVGVLP</sequence>
<dbReference type="FunFam" id="2.60.120.290:FF:000005">
    <property type="entry name" value="Procollagen C-endopeptidase enhancer 1"/>
    <property type="match status" value="1"/>
</dbReference>
<evidence type="ECO:0000256" key="1">
    <source>
        <dbReference type="ARBA" id="ARBA00022729"/>
    </source>
</evidence>
<evidence type="ECO:0000256" key="4">
    <source>
        <dbReference type="ARBA" id="ARBA00023180"/>
    </source>
</evidence>
<dbReference type="InterPro" id="IPR035914">
    <property type="entry name" value="Sperma_CUB_dom_sf"/>
</dbReference>
<evidence type="ECO:0000313" key="9">
    <source>
        <dbReference type="EMBL" id="EEN64316.1"/>
    </source>
</evidence>
<dbReference type="SUPFAM" id="SSF49854">
    <property type="entry name" value="Spermadhesin, CUB domain"/>
    <property type="match status" value="2"/>
</dbReference>
<feature type="domain" description="CUB" evidence="7">
    <location>
        <begin position="112"/>
        <end position="223"/>
    </location>
</feature>
<proteinExistence type="predicted"/>
<evidence type="ECO:0000256" key="5">
    <source>
        <dbReference type="PROSITE-ProRule" id="PRU00479"/>
    </source>
</evidence>
<dbReference type="Pfam" id="PF00040">
    <property type="entry name" value="fn2"/>
    <property type="match status" value="1"/>
</dbReference>
<protein>
    <recommendedName>
        <fullName evidence="10">CUB domain-containing protein</fullName>
    </recommendedName>
</protein>
<dbReference type="InterPro" id="IPR036943">
    <property type="entry name" value="FN_type2_sf"/>
</dbReference>
<reference evidence="9" key="1">
    <citation type="journal article" date="2008" name="Nature">
        <title>The amphioxus genome and the evolution of the chordate karyotype.</title>
        <authorList>
            <consortium name="US DOE Joint Genome Institute (JGI-PGF)"/>
            <person name="Putnam N.H."/>
            <person name="Butts T."/>
            <person name="Ferrier D.E.K."/>
            <person name="Furlong R.F."/>
            <person name="Hellsten U."/>
            <person name="Kawashima T."/>
            <person name="Robinson-Rechavi M."/>
            <person name="Shoguchi E."/>
            <person name="Terry A."/>
            <person name="Yu J.-K."/>
            <person name="Benito-Gutierrez E.L."/>
            <person name="Dubchak I."/>
            <person name="Garcia-Fernandez J."/>
            <person name="Gibson-Brown J.J."/>
            <person name="Grigoriev I.V."/>
            <person name="Horton A.C."/>
            <person name="de Jong P.J."/>
            <person name="Jurka J."/>
            <person name="Kapitonov V.V."/>
            <person name="Kohara Y."/>
            <person name="Kuroki Y."/>
            <person name="Lindquist E."/>
            <person name="Lucas S."/>
            <person name="Osoegawa K."/>
            <person name="Pennacchio L.A."/>
            <person name="Salamov A.A."/>
            <person name="Satou Y."/>
            <person name="Sauka-Spengler T."/>
            <person name="Schmutz J."/>
            <person name="Shin-I T."/>
            <person name="Toyoda A."/>
            <person name="Bronner-Fraser M."/>
            <person name="Fujiyama A."/>
            <person name="Holland L.Z."/>
            <person name="Holland P.W.H."/>
            <person name="Satoh N."/>
            <person name="Rokhsar D.S."/>
        </authorList>
    </citation>
    <scope>NUCLEOTIDE SEQUENCE [LARGE SCALE GENOMIC DNA]</scope>
    <source>
        <strain evidence="9">S238N-H82</strain>
        <tissue evidence="9">Testes</tissue>
    </source>
</reference>
<dbReference type="PROSITE" id="PS51092">
    <property type="entry name" value="FN2_2"/>
    <property type="match status" value="1"/>
</dbReference>
<accession>C3Y5R9</accession>
<dbReference type="FunFam" id="2.60.120.290:FF:000003">
    <property type="entry name" value="Neuropilin"/>
    <property type="match status" value="1"/>
</dbReference>
<dbReference type="EMBL" id="GG666487">
    <property type="protein sequence ID" value="EEN64316.1"/>
    <property type="molecule type" value="Genomic_DNA"/>
</dbReference>
<dbReference type="PANTHER" id="PTHR24251:SF50">
    <property type="entry name" value="ATTRACTIN-LIKE 1A"/>
    <property type="match status" value="1"/>
</dbReference>
<evidence type="ECO:0000256" key="6">
    <source>
        <dbReference type="SAM" id="SignalP"/>
    </source>
</evidence>
<dbReference type="InterPro" id="IPR000859">
    <property type="entry name" value="CUB_dom"/>
</dbReference>
<evidence type="ECO:0000256" key="2">
    <source>
        <dbReference type="ARBA" id="ARBA00022737"/>
    </source>
</evidence>
<evidence type="ECO:0000259" key="8">
    <source>
        <dbReference type="PROSITE" id="PS51092"/>
    </source>
</evidence>
<dbReference type="PROSITE" id="PS01180">
    <property type="entry name" value="CUB"/>
    <property type="match status" value="2"/>
</dbReference>
<dbReference type="SMART" id="SM00042">
    <property type="entry name" value="CUB"/>
    <property type="match status" value="2"/>
</dbReference>
<evidence type="ECO:0000256" key="3">
    <source>
        <dbReference type="ARBA" id="ARBA00023157"/>
    </source>
</evidence>
<name>C3Y5R9_BRAFL</name>
<dbReference type="SMART" id="SM00059">
    <property type="entry name" value="FN2"/>
    <property type="match status" value="1"/>
</dbReference>
<comment type="caution">
    <text evidence="5">Lacks conserved residue(s) required for the propagation of feature annotation.</text>
</comment>
<evidence type="ECO:0000259" key="7">
    <source>
        <dbReference type="PROSITE" id="PS01180"/>
    </source>
</evidence>
<dbReference type="InterPro" id="IPR013806">
    <property type="entry name" value="Kringle-like"/>
</dbReference>
<evidence type="ECO:0008006" key="10">
    <source>
        <dbReference type="Google" id="ProtNLM"/>
    </source>
</evidence>
<dbReference type="AlphaFoldDB" id="C3Y5R9"/>